<comment type="caution">
    <text evidence="1">The sequence shown here is derived from an EMBL/GenBank/DDBJ whole genome shotgun (WGS) entry which is preliminary data.</text>
</comment>
<keyword evidence="2" id="KW-1185">Reference proteome</keyword>
<gene>
    <name evidence="1" type="ORF">BBK14_02030</name>
</gene>
<accession>A0A1S1RLG1</accession>
<sequence length="73" mass="8329">MTADDDDPYDLVGVTEIAAALGVGRARADVITRYRSFPLPVVARERIRLWRRRDATAWLDRHRPNWGGWPPAS</sequence>
<dbReference type="RefSeq" id="WP_071059532.1">
    <property type="nucleotide sequence ID" value="NZ_MAXA01000002.1"/>
</dbReference>
<reference evidence="2" key="1">
    <citation type="submission" date="2016-07" db="EMBL/GenBank/DDBJ databases">
        <title>Frankia sp. NRRL B-16219 Genome sequencing.</title>
        <authorList>
            <person name="Ghodhbane-Gtari F."/>
            <person name="Swanson E."/>
            <person name="Gueddou A."/>
            <person name="Louati M."/>
            <person name="Nouioui I."/>
            <person name="Hezbri K."/>
            <person name="Abebe-Akele F."/>
            <person name="Simpson S."/>
            <person name="Morris K."/>
            <person name="Thomas K."/>
            <person name="Gtari M."/>
            <person name="Tisa L.S."/>
        </authorList>
    </citation>
    <scope>NUCLEOTIDE SEQUENCE [LARGE SCALE GENOMIC DNA]</scope>
    <source>
        <strain evidence="2">NRRL B-16219</strain>
    </source>
</reference>
<evidence type="ECO:0000313" key="2">
    <source>
        <dbReference type="Proteomes" id="UP000179769"/>
    </source>
</evidence>
<dbReference type="EMBL" id="MAXA01000002">
    <property type="protein sequence ID" value="OHV46649.1"/>
    <property type="molecule type" value="Genomic_DNA"/>
</dbReference>
<evidence type="ECO:0008006" key="3">
    <source>
        <dbReference type="Google" id="ProtNLM"/>
    </source>
</evidence>
<evidence type="ECO:0000313" key="1">
    <source>
        <dbReference type="EMBL" id="OHV46649.1"/>
    </source>
</evidence>
<organism evidence="1 2">
    <name type="scientific">Parafrankia soli</name>
    <dbReference type="NCBI Taxonomy" id="2599596"/>
    <lineage>
        <taxon>Bacteria</taxon>
        <taxon>Bacillati</taxon>
        <taxon>Actinomycetota</taxon>
        <taxon>Actinomycetes</taxon>
        <taxon>Frankiales</taxon>
        <taxon>Frankiaceae</taxon>
        <taxon>Parafrankia</taxon>
    </lineage>
</organism>
<proteinExistence type="predicted"/>
<dbReference type="OrthoDB" id="3218140at2"/>
<dbReference type="AlphaFoldDB" id="A0A1S1RLG1"/>
<dbReference type="Proteomes" id="UP000179769">
    <property type="component" value="Unassembled WGS sequence"/>
</dbReference>
<name>A0A1S1RLG1_9ACTN</name>
<protein>
    <recommendedName>
        <fullName evidence="3">DNA-binding protein</fullName>
    </recommendedName>
</protein>